<evidence type="ECO:0008006" key="4">
    <source>
        <dbReference type="Google" id="ProtNLM"/>
    </source>
</evidence>
<evidence type="ECO:0000313" key="3">
    <source>
        <dbReference type="Proteomes" id="UP000766486"/>
    </source>
</evidence>
<sequence>MGSHKSHQKQQGTYSGCLVHTIRALQGICAALVTAVLLYFILHTQKGSWELPWQCLFLLGVAILTLLTLVISGILICLGRVRPRYSAAANTVIALLWITAFVLVSLRIFETVKQPCSGAAYEKATGVSACILYKVFYAGAACAVLSSLAMLGLDISMSRRKHSRGKYVRASNPREEEDTVWLRASTKASQPRYDDSVSEYGYVMQSSLSLTDSTSAPRRRSGAPTGRDAEKYSSLYFGQVPMPKGSSQFVKIPAPEPVATARGESSSAGGFSLVGNGQATGFTFVGQEDNSDMPRIPENLARSVPTPEGTQLPATESNLPGFLALDMPQFAEASSISIAAPDLVENVTFRLSGLDEQTYKQKVLLGLDGTLVFDSPHLSFRDAHGYVLERRDERFETYGEATYFTAIAAAAYALDSYKSPRDNTNQVLAGLLDVLNEKSWGNRDAQGVTHPIRHPDWQEIHTSGMVRQRPMSKDAFGPIVAACYYAFNSPNTSRVVRTKARDLIIHWVTYLSTHNWTLHTNYFPGEFEKVKGEKQPGDTEEPAMRYKNIRSYEDGKVGGPSRYLGAESFLLLPCELYALKHCAESLSVPNNIAPWANASFAIGSNIPYHILPPVVAAAREGLRYVLDRLEFEKRYRIELIPEWEKGQLKGKLSLSIPESKKIAILDAFEKSIYDMLDPLFRDPTSIGSRRSPLFPDIISKLVPFFPDDLRVLPLNEILQDLLAQAMPWFQNDLLLEHLAFLLTFDPKIAKPDASLAGYTFWSMLMELETRPILDCLLRPLAASQYAALKAGKKPNPNGVWGAVCEDRAAVDADIQYFLDTGASSFNLKPYAWSKNYTEWLEKNDDPMSSRLDYFVLRALIDKGVPRRVPLNIKSMQIFINAAESLIRNTILNAVDEFKKTGKYFVMVTDAAGAAVQDLMDASVGFVRNIWRAGEQTSSTVHRLFGQVEQWRWKTGQGGIAGYTKWAKAPIEGLPPFADLLEHHIHDLDGVLRVWKWGKNMRFSEFAKYAGTGVDGAIDEAQKVIHQLRDLDGRLHQWISSRGQLRSYLGWINATAGGGVVVDNCVMHVLRDVSGGLKRWEYNAGHVLKNFNHWVTSNSLGNSDPSKLLQSAVRDPAGLLIQSIFSSGALQKEFHWAKSSVQGVGRAADCILVQVRGLDNGIEQWTLGGGAVKKYEKWLKADSSGAASSNDLVKIVNRLPDGKLIIISLKAGVQVAQKTTDGLGHVLKETGKIVDQANKPAKKLGSWLGRRLGL</sequence>
<gene>
    <name evidence="2" type="ORF">CLO192961_LOCUS299329</name>
</gene>
<protein>
    <recommendedName>
        <fullName evidence="4">Cellulase</fullName>
    </recommendedName>
</protein>
<name>A0ABY6UIM1_BIOOC</name>
<dbReference type="Proteomes" id="UP000766486">
    <property type="component" value="Unassembled WGS sequence"/>
</dbReference>
<comment type="caution">
    <text evidence="2">The sequence shown here is derived from an EMBL/GenBank/DDBJ whole genome shotgun (WGS) entry which is preliminary data.</text>
</comment>
<keyword evidence="1" id="KW-0812">Transmembrane</keyword>
<feature type="transmembrane region" description="Helical" evidence="1">
    <location>
        <begin position="57"/>
        <end position="78"/>
    </location>
</feature>
<keyword evidence="1" id="KW-0472">Membrane</keyword>
<reference evidence="2 3" key="1">
    <citation type="submission" date="2019-06" db="EMBL/GenBank/DDBJ databases">
        <authorList>
            <person name="Broberg M."/>
        </authorList>
    </citation>
    <scope>NUCLEOTIDE SEQUENCE [LARGE SCALE GENOMIC DNA]</scope>
</reference>
<evidence type="ECO:0000313" key="2">
    <source>
        <dbReference type="EMBL" id="VUC31085.1"/>
    </source>
</evidence>
<accession>A0ABY6UIM1</accession>
<proteinExistence type="predicted"/>
<feature type="transmembrane region" description="Helical" evidence="1">
    <location>
        <begin position="135"/>
        <end position="156"/>
    </location>
</feature>
<keyword evidence="3" id="KW-1185">Reference proteome</keyword>
<feature type="transmembrane region" description="Helical" evidence="1">
    <location>
        <begin position="85"/>
        <end position="109"/>
    </location>
</feature>
<evidence type="ECO:0000256" key="1">
    <source>
        <dbReference type="SAM" id="Phobius"/>
    </source>
</evidence>
<dbReference type="EMBL" id="CABFNS010000829">
    <property type="protein sequence ID" value="VUC31085.1"/>
    <property type="molecule type" value="Genomic_DNA"/>
</dbReference>
<keyword evidence="1" id="KW-1133">Transmembrane helix</keyword>
<feature type="transmembrane region" description="Helical" evidence="1">
    <location>
        <begin position="21"/>
        <end position="42"/>
    </location>
</feature>
<organism evidence="2 3">
    <name type="scientific">Bionectria ochroleuca</name>
    <name type="common">Gliocladium roseum</name>
    <dbReference type="NCBI Taxonomy" id="29856"/>
    <lineage>
        <taxon>Eukaryota</taxon>
        <taxon>Fungi</taxon>
        <taxon>Dikarya</taxon>
        <taxon>Ascomycota</taxon>
        <taxon>Pezizomycotina</taxon>
        <taxon>Sordariomycetes</taxon>
        <taxon>Hypocreomycetidae</taxon>
        <taxon>Hypocreales</taxon>
        <taxon>Bionectriaceae</taxon>
        <taxon>Clonostachys</taxon>
    </lineage>
</organism>